<sequence>EATISHSHSFFPLSSNSTNMHLLFLLTYMANMVWSQMYVRTDTTFIPLTSLDVDLIQCSRICEKDPACVGFFVDTSRCTNLASGDYHPVDVVSFRKAGSLGPCPAGTKRWQMVFGTDPKRPKPDQSPSSGTTAFTTQGNGEDSGAKTVPSTTTGAPSTATTMSDSGPGVASEGISGASSPSMTTTSVQSSTIPVDNAVPSTGTTDGNGVKIRSEPSGGTSSPFPTTTSIPSTSTTSSSPPSINQAHAMTIVSLGDILSSTMTTSGGTDGGAKEVTDAVSGIGSTHTVRTSTATPTGATSDLPTTTVDQTTATVLTTTTRAQPISSTGSYSVPPTITPTTPASTELSAVADSTPSQTTMITTNGSITTNGNDETTMQPCVPCPKKGRGIRLYVPTSIMITPVTCNYCPVVHP</sequence>
<feature type="compositionally biased region" description="Low complexity" evidence="1">
    <location>
        <begin position="147"/>
        <end position="161"/>
    </location>
</feature>
<proteinExistence type="predicted"/>
<dbReference type="GO" id="GO:0044613">
    <property type="term" value="C:nuclear pore central transport channel"/>
    <property type="evidence" value="ECO:0000318"/>
    <property type="project" value="GO_Central"/>
</dbReference>
<dbReference type="EnsemblMetazoa" id="PPA00995.1">
    <property type="protein sequence ID" value="PPA00995.1"/>
    <property type="gene ID" value="WBGene00090549"/>
</dbReference>
<feature type="compositionally biased region" description="Polar residues" evidence="1">
    <location>
        <begin position="281"/>
        <end position="297"/>
    </location>
</feature>
<dbReference type="GO" id="GO:0006405">
    <property type="term" value="P:RNA export from nucleus"/>
    <property type="evidence" value="ECO:0000318"/>
    <property type="project" value="GO_Central"/>
</dbReference>
<keyword evidence="3" id="KW-1185">Reference proteome</keyword>
<name>A0A2A6BUZ7_PRIPA</name>
<evidence type="ECO:0000256" key="1">
    <source>
        <dbReference type="SAM" id="MobiDB-lite"/>
    </source>
</evidence>
<feature type="compositionally biased region" description="Polar residues" evidence="1">
    <location>
        <begin position="125"/>
        <end position="140"/>
    </location>
</feature>
<dbReference type="GO" id="GO:0006606">
    <property type="term" value="P:protein import into nucleus"/>
    <property type="evidence" value="ECO:0000318"/>
    <property type="project" value="GO_Central"/>
</dbReference>
<feature type="compositionally biased region" description="Polar residues" evidence="1">
    <location>
        <begin position="176"/>
        <end position="206"/>
    </location>
</feature>
<gene>
    <name evidence="2" type="primary">WBGene00090549</name>
</gene>
<feature type="region of interest" description="Disordered" evidence="1">
    <location>
        <begin position="113"/>
        <end position="242"/>
    </location>
</feature>
<feature type="region of interest" description="Disordered" evidence="1">
    <location>
        <begin position="279"/>
        <end position="303"/>
    </location>
</feature>
<protein>
    <submittedName>
        <fullName evidence="2">Uncharacterized protein</fullName>
    </submittedName>
</protein>
<evidence type="ECO:0000313" key="3">
    <source>
        <dbReference type="Proteomes" id="UP000005239"/>
    </source>
</evidence>
<reference evidence="3" key="1">
    <citation type="journal article" date="2008" name="Nat. Genet.">
        <title>The Pristionchus pacificus genome provides a unique perspective on nematode lifestyle and parasitism.</title>
        <authorList>
            <person name="Dieterich C."/>
            <person name="Clifton S.W."/>
            <person name="Schuster L.N."/>
            <person name="Chinwalla A."/>
            <person name="Delehaunty K."/>
            <person name="Dinkelacker I."/>
            <person name="Fulton L."/>
            <person name="Fulton R."/>
            <person name="Godfrey J."/>
            <person name="Minx P."/>
            <person name="Mitreva M."/>
            <person name="Roeseler W."/>
            <person name="Tian H."/>
            <person name="Witte H."/>
            <person name="Yang S.P."/>
            <person name="Wilson R.K."/>
            <person name="Sommer R.J."/>
        </authorList>
    </citation>
    <scope>NUCLEOTIDE SEQUENCE [LARGE SCALE GENOMIC DNA]</scope>
    <source>
        <strain evidence="3">PS312</strain>
    </source>
</reference>
<accession>A0A2A6BUZ7</accession>
<organism evidence="2 3">
    <name type="scientific">Pristionchus pacificus</name>
    <name type="common">Parasitic nematode worm</name>
    <dbReference type="NCBI Taxonomy" id="54126"/>
    <lineage>
        <taxon>Eukaryota</taxon>
        <taxon>Metazoa</taxon>
        <taxon>Ecdysozoa</taxon>
        <taxon>Nematoda</taxon>
        <taxon>Chromadorea</taxon>
        <taxon>Rhabditida</taxon>
        <taxon>Rhabditina</taxon>
        <taxon>Diplogasteromorpha</taxon>
        <taxon>Diplogasteroidea</taxon>
        <taxon>Neodiplogasteridae</taxon>
        <taxon>Pristionchus</taxon>
    </lineage>
</organism>
<feature type="compositionally biased region" description="Low complexity" evidence="1">
    <location>
        <begin position="356"/>
        <end position="370"/>
    </location>
</feature>
<feature type="region of interest" description="Disordered" evidence="1">
    <location>
        <begin position="347"/>
        <end position="371"/>
    </location>
</feature>
<dbReference type="GO" id="GO:0017056">
    <property type="term" value="F:structural constituent of nuclear pore"/>
    <property type="evidence" value="ECO:0000318"/>
    <property type="project" value="GO_Central"/>
</dbReference>
<accession>A0A8R1U3S9</accession>
<feature type="compositionally biased region" description="Low complexity" evidence="1">
    <location>
        <begin position="215"/>
        <end position="242"/>
    </location>
</feature>
<dbReference type="GO" id="GO:0005543">
    <property type="term" value="F:phospholipid binding"/>
    <property type="evidence" value="ECO:0000318"/>
    <property type="project" value="GO_Central"/>
</dbReference>
<reference evidence="2" key="2">
    <citation type="submission" date="2022-06" db="UniProtKB">
        <authorList>
            <consortium name="EnsemblMetazoa"/>
        </authorList>
    </citation>
    <scope>IDENTIFICATION</scope>
    <source>
        <strain evidence="2">PS312</strain>
    </source>
</reference>
<dbReference type="AlphaFoldDB" id="A0A2A6BUZ7"/>
<dbReference type="Proteomes" id="UP000005239">
    <property type="component" value="Unassembled WGS sequence"/>
</dbReference>
<evidence type="ECO:0000313" key="2">
    <source>
        <dbReference type="EnsemblMetazoa" id="PPA00995.1"/>
    </source>
</evidence>